<dbReference type="InterPro" id="IPR036388">
    <property type="entry name" value="WH-like_DNA-bd_sf"/>
</dbReference>
<accession>A0A1I7UEJ0</accession>
<dbReference type="GO" id="GO:0000978">
    <property type="term" value="F:RNA polymerase II cis-regulatory region sequence-specific DNA binding"/>
    <property type="evidence" value="ECO:0007669"/>
    <property type="project" value="InterPro"/>
</dbReference>
<dbReference type="InterPro" id="IPR015633">
    <property type="entry name" value="E2F"/>
</dbReference>
<feature type="compositionally biased region" description="Basic and acidic residues" evidence="6">
    <location>
        <begin position="251"/>
        <end position="262"/>
    </location>
</feature>
<dbReference type="Gene3D" id="1.10.10.10">
    <property type="entry name" value="Winged helix-like DNA-binding domain superfamily/Winged helix DNA-binding domain"/>
    <property type="match status" value="1"/>
</dbReference>
<sequence>MDERFDQDMEAQHLANMQLERALNMTKQHTMKQNIGMGFDNDLDFDFDFDEDEDLDQPQMGTRADKSLGLLAKRFIRMIQYSPYGRCDLNTAAEALNVRQKRRIYDITNVLEGIGLIEKRSKNMIQWKDDAFKDLASRLAKKEKPDKTNDSLLGDDDENPLAHFQMPERPVVEPNQDGAKLENIVEMKKKPNSKPTTKPGTPMAAPLTAKDVSVVKALPESAGPSLTVKSKMSTKTKKSKREKGQVMTDKTQSDPREMKELGVEATQNGTIDETDEKKEKKTEKKNESIDVNEEK</sequence>
<evidence type="ECO:0000256" key="6">
    <source>
        <dbReference type="SAM" id="MobiDB-lite"/>
    </source>
</evidence>
<dbReference type="PANTHER" id="PTHR12081">
    <property type="entry name" value="TRANSCRIPTION FACTOR E2F"/>
    <property type="match status" value="1"/>
</dbReference>
<dbReference type="STRING" id="1561998.A0A1I7UEJ0"/>
<evidence type="ECO:0000256" key="3">
    <source>
        <dbReference type="ARBA" id="ARBA00023125"/>
    </source>
</evidence>
<name>A0A1I7UEJ0_9PELO</name>
<comment type="subcellular location">
    <subcellularLocation>
        <location evidence="5">Nucleus</location>
    </subcellularLocation>
</comment>
<dbReference type="InterPro" id="IPR036390">
    <property type="entry name" value="WH_DNA-bd_sf"/>
</dbReference>
<feature type="compositionally biased region" description="Low complexity" evidence="6">
    <location>
        <begin position="193"/>
        <end position="202"/>
    </location>
</feature>
<feature type="domain" description="E2F/DP family winged-helix DNA-binding" evidence="7">
    <location>
        <begin position="63"/>
        <end position="129"/>
    </location>
</feature>
<evidence type="ECO:0000256" key="1">
    <source>
        <dbReference type="ARBA" id="ARBA00010940"/>
    </source>
</evidence>
<keyword evidence="2 5" id="KW-0805">Transcription regulation</keyword>
<dbReference type="GO" id="GO:0000981">
    <property type="term" value="F:DNA-binding transcription factor activity, RNA polymerase II-specific"/>
    <property type="evidence" value="ECO:0007669"/>
    <property type="project" value="TreeGrafter"/>
</dbReference>
<proteinExistence type="inferred from homology"/>
<keyword evidence="4 5" id="KW-0804">Transcription</keyword>
<dbReference type="AlphaFoldDB" id="A0A1I7UEJ0"/>
<feature type="region of interest" description="Disordered" evidence="6">
    <location>
        <begin position="186"/>
        <end position="207"/>
    </location>
</feature>
<feature type="compositionally biased region" description="Basic residues" evidence="6">
    <location>
        <begin position="232"/>
        <end position="241"/>
    </location>
</feature>
<protein>
    <submittedName>
        <fullName evidence="9">E2F_TDP domain-containing protein</fullName>
    </submittedName>
</protein>
<dbReference type="InterPro" id="IPR003316">
    <property type="entry name" value="E2F_WHTH_DNA-bd_dom"/>
</dbReference>
<evidence type="ECO:0000256" key="4">
    <source>
        <dbReference type="ARBA" id="ARBA00023163"/>
    </source>
</evidence>
<organism evidence="8 9">
    <name type="scientific">Caenorhabditis tropicalis</name>
    <dbReference type="NCBI Taxonomy" id="1561998"/>
    <lineage>
        <taxon>Eukaryota</taxon>
        <taxon>Metazoa</taxon>
        <taxon>Ecdysozoa</taxon>
        <taxon>Nematoda</taxon>
        <taxon>Chromadorea</taxon>
        <taxon>Rhabditida</taxon>
        <taxon>Rhabditina</taxon>
        <taxon>Rhabditomorpha</taxon>
        <taxon>Rhabditoidea</taxon>
        <taxon>Rhabditidae</taxon>
        <taxon>Peloderinae</taxon>
        <taxon>Caenorhabditis</taxon>
    </lineage>
</organism>
<reference evidence="9" key="1">
    <citation type="submission" date="2016-11" db="UniProtKB">
        <authorList>
            <consortium name="WormBaseParasite"/>
        </authorList>
    </citation>
    <scope>IDENTIFICATION</scope>
</reference>
<dbReference type="Pfam" id="PF02319">
    <property type="entry name" value="WHD_E2F_TDP"/>
    <property type="match status" value="1"/>
</dbReference>
<evidence type="ECO:0000313" key="8">
    <source>
        <dbReference type="Proteomes" id="UP000095282"/>
    </source>
</evidence>
<dbReference type="eggNOG" id="KOG2577">
    <property type="taxonomic scope" value="Eukaryota"/>
</dbReference>
<comment type="similarity">
    <text evidence="1 5">Belongs to the E2F/DP family.</text>
</comment>
<evidence type="ECO:0000313" key="9">
    <source>
        <dbReference type="WBParaSite" id="Csp11.Scaffold629.g8519.t1"/>
    </source>
</evidence>
<feature type="compositionally biased region" description="Basic and acidic residues" evidence="6">
    <location>
        <begin position="275"/>
        <end position="295"/>
    </location>
</feature>
<keyword evidence="3 5" id="KW-0238">DNA-binding</keyword>
<keyword evidence="8" id="KW-1185">Reference proteome</keyword>
<dbReference type="GO" id="GO:0090575">
    <property type="term" value="C:RNA polymerase II transcription regulator complex"/>
    <property type="evidence" value="ECO:0007669"/>
    <property type="project" value="TreeGrafter"/>
</dbReference>
<evidence type="ECO:0000256" key="5">
    <source>
        <dbReference type="RuleBase" id="RU003796"/>
    </source>
</evidence>
<feature type="region of interest" description="Disordered" evidence="6">
    <location>
        <begin position="219"/>
        <end position="295"/>
    </location>
</feature>
<dbReference type="Proteomes" id="UP000095282">
    <property type="component" value="Unplaced"/>
</dbReference>
<dbReference type="SMART" id="SM01372">
    <property type="entry name" value="E2F_TDP"/>
    <property type="match status" value="1"/>
</dbReference>
<dbReference type="SUPFAM" id="SSF46785">
    <property type="entry name" value="Winged helix' DNA-binding domain"/>
    <property type="match status" value="1"/>
</dbReference>
<keyword evidence="5" id="KW-0539">Nucleus</keyword>
<dbReference type="PANTHER" id="PTHR12081:SF18">
    <property type="entry name" value="TRANSCRIPTION FACTOR E2F2-RELATED"/>
    <property type="match status" value="1"/>
</dbReference>
<evidence type="ECO:0000256" key="2">
    <source>
        <dbReference type="ARBA" id="ARBA00023015"/>
    </source>
</evidence>
<dbReference type="WBParaSite" id="Csp11.Scaffold629.g8519.t1">
    <property type="protein sequence ID" value="Csp11.Scaffold629.g8519.t1"/>
    <property type="gene ID" value="Csp11.Scaffold629.g8519"/>
</dbReference>
<dbReference type="FunFam" id="1.10.10.10:FF:000008">
    <property type="entry name" value="E2F transcription factor 1"/>
    <property type="match status" value="1"/>
</dbReference>
<evidence type="ECO:0000259" key="7">
    <source>
        <dbReference type="SMART" id="SM01372"/>
    </source>
</evidence>